<dbReference type="PANTHER" id="PTHR43818:SF11">
    <property type="entry name" value="BCDNA.GH03377"/>
    <property type="match status" value="1"/>
</dbReference>
<dbReference type="Gene3D" id="3.40.50.720">
    <property type="entry name" value="NAD(P)-binding Rossmann-like Domain"/>
    <property type="match status" value="1"/>
</dbReference>
<dbReference type="SUPFAM" id="SSF55347">
    <property type="entry name" value="Glyceraldehyde-3-phosphate dehydrogenase-like, C-terminal domain"/>
    <property type="match status" value="1"/>
</dbReference>
<name>A0A4Q2UI91_9BACT</name>
<dbReference type="EMBL" id="SBLB01000009">
    <property type="protein sequence ID" value="RYC67198.1"/>
    <property type="molecule type" value="Genomic_DNA"/>
</dbReference>
<dbReference type="EMBL" id="SBLB01000009">
    <property type="protein sequence ID" value="RYC67070.1"/>
    <property type="molecule type" value="Genomic_DNA"/>
</dbReference>
<dbReference type="Gene3D" id="3.30.360.10">
    <property type="entry name" value="Dihydrodipicolinate Reductase, domain 2"/>
    <property type="match status" value="1"/>
</dbReference>
<reference evidence="3 5" key="1">
    <citation type="submission" date="2019-01" db="EMBL/GenBank/DDBJ databases">
        <title>Spirosoma flava sp. nov., a propanil-degrading bacterium isolated from herbicide-contaminated soil.</title>
        <authorList>
            <person name="Zhang L."/>
            <person name="Jiang J.-D."/>
        </authorList>
    </citation>
    <scope>NUCLEOTIDE SEQUENCE [LARGE SCALE GENOMIC DNA]</scope>
    <source>
        <strain evidence="3 5">TY50</strain>
    </source>
</reference>
<dbReference type="InterPro" id="IPR050463">
    <property type="entry name" value="Gfo/Idh/MocA_oxidrdct_glycsds"/>
</dbReference>
<dbReference type="AlphaFoldDB" id="A0A4Q2UI91"/>
<dbReference type="InterPro" id="IPR036291">
    <property type="entry name" value="NAD(P)-bd_dom_sf"/>
</dbReference>
<feature type="domain" description="Gfo/Idh/MocA-like oxidoreductase N-terminal" evidence="2">
    <location>
        <begin position="9"/>
        <end position="129"/>
    </location>
</feature>
<accession>A0A4Q2UI91</accession>
<organism evidence="3 5">
    <name type="scientific">Spirosoma sordidisoli</name>
    <dbReference type="NCBI Taxonomy" id="2502893"/>
    <lineage>
        <taxon>Bacteria</taxon>
        <taxon>Pseudomonadati</taxon>
        <taxon>Bacteroidota</taxon>
        <taxon>Cytophagia</taxon>
        <taxon>Cytophagales</taxon>
        <taxon>Cytophagaceae</taxon>
        <taxon>Spirosoma</taxon>
    </lineage>
</organism>
<dbReference type="Pfam" id="PF01408">
    <property type="entry name" value="GFO_IDH_MocA"/>
    <property type="match status" value="1"/>
</dbReference>
<dbReference type="Proteomes" id="UP000290407">
    <property type="component" value="Unassembled WGS sequence"/>
</dbReference>
<evidence type="ECO:0000259" key="2">
    <source>
        <dbReference type="Pfam" id="PF01408"/>
    </source>
</evidence>
<keyword evidence="1" id="KW-0560">Oxidoreductase</keyword>
<dbReference type="RefSeq" id="WP_077922886.1">
    <property type="nucleotide sequence ID" value="NZ_SBLB01000009.1"/>
</dbReference>
<sequence length="359" mass="40177">MIRKDDRLLRVGLLGCGPIAQFAHFEACQKARNAELYALCDAADDLLDRMATIWQPRRAYRDYDAMLADPAVEAILIATADAFHLPMALRAVEAGKHVLVEKPMGTSLTDCLRLQELTRQQQVHVQVGHMKRFDPGIAYARRFIRDEIGELMFFNGWYSDNTHRYTVTDNVQPLPVLSARALKPGHDEKADKVRYYLLAHGSHLLDTARFLAGPIGSIRARLVQKSGAYHWTLQTEFTNGAVGHLDLTIGYRGDWHEGFSAAGQWGSVQAKTYNPWYFRGSDVSCFSERDAMYHQVLGADAHFYRLQLEGLADTILNGLPQQGTTVAEGLDNVRAMLAVQQAVATGQLVYLDNLQEGEL</sequence>
<dbReference type="PANTHER" id="PTHR43818">
    <property type="entry name" value="BCDNA.GH03377"/>
    <property type="match status" value="1"/>
</dbReference>
<protein>
    <submittedName>
        <fullName evidence="3">Gfo/Idh/MocA family oxidoreductase</fullName>
    </submittedName>
</protein>
<proteinExistence type="predicted"/>
<dbReference type="GO" id="GO:0000166">
    <property type="term" value="F:nucleotide binding"/>
    <property type="evidence" value="ECO:0007669"/>
    <property type="project" value="InterPro"/>
</dbReference>
<dbReference type="InterPro" id="IPR000683">
    <property type="entry name" value="Gfo/Idh/MocA-like_OxRdtase_N"/>
</dbReference>
<evidence type="ECO:0000256" key="1">
    <source>
        <dbReference type="ARBA" id="ARBA00023002"/>
    </source>
</evidence>
<gene>
    <name evidence="3" type="ORF">EQG79_25645</name>
    <name evidence="4" type="ORF">EQG79_26355</name>
</gene>
<keyword evidence="5" id="KW-1185">Reference proteome</keyword>
<evidence type="ECO:0000313" key="4">
    <source>
        <dbReference type="EMBL" id="RYC67198.1"/>
    </source>
</evidence>
<comment type="caution">
    <text evidence="3">The sequence shown here is derived from an EMBL/GenBank/DDBJ whole genome shotgun (WGS) entry which is preliminary data.</text>
</comment>
<evidence type="ECO:0000313" key="3">
    <source>
        <dbReference type="EMBL" id="RYC67070.1"/>
    </source>
</evidence>
<dbReference type="SUPFAM" id="SSF51735">
    <property type="entry name" value="NAD(P)-binding Rossmann-fold domains"/>
    <property type="match status" value="1"/>
</dbReference>
<dbReference type="GO" id="GO:0016491">
    <property type="term" value="F:oxidoreductase activity"/>
    <property type="evidence" value="ECO:0007669"/>
    <property type="project" value="UniProtKB-KW"/>
</dbReference>
<evidence type="ECO:0000313" key="5">
    <source>
        <dbReference type="Proteomes" id="UP000290407"/>
    </source>
</evidence>